<dbReference type="AlphaFoldDB" id="A0A8D8ZXS2"/>
<organism evidence="1">
    <name type="scientific">Cacopsylla melanoneura</name>
    <dbReference type="NCBI Taxonomy" id="428564"/>
    <lineage>
        <taxon>Eukaryota</taxon>
        <taxon>Metazoa</taxon>
        <taxon>Ecdysozoa</taxon>
        <taxon>Arthropoda</taxon>
        <taxon>Hexapoda</taxon>
        <taxon>Insecta</taxon>
        <taxon>Pterygota</taxon>
        <taxon>Neoptera</taxon>
        <taxon>Paraneoptera</taxon>
        <taxon>Hemiptera</taxon>
        <taxon>Sternorrhyncha</taxon>
        <taxon>Psylloidea</taxon>
        <taxon>Psyllidae</taxon>
        <taxon>Psyllinae</taxon>
        <taxon>Cacopsylla</taxon>
    </lineage>
</organism>
<reference evidence="1" key="1">
    <citation type="submission" date="2021-05" db="EMBL/GenBank/DDBJ databases">
        <authorList>
            <person name="Alioto T."/>
            <person name="Alioto T."/>
            <person name="Gomez Garrido J."/>
        </authorList>
    </citation>
    <scope>NUCLEOTIDE SEQUENCE</scope>
</reference>
<name>A0A8D8ZXS2_9HEMI</name>
<evidence type="ECO:0000313" key="1">
    <source>
        <dbReference type="EMBL" id="CAG6755289.1"/>
    </source>
</evidence>
<sequence>MRQLSSSFGGGPVIVQKRKGSRGKGYPIFPCKCTWRILVRGSLELTHMAELFFQFSSKLSEIKKIFQTRDYCRYKVLQNKCLLTHSTSRKVAYLIIFLLATFQGALSKRERILSSSCKFVKAKNRAPGGHHYVPYSPITAILVCKWR</sequence>
<accession>A0A8D8ZXS2</accession>
<dbReference type="EMBL" id="HBUF01541599">
    <property type="protein sequence ID" value="CAG6755289.1"/>
    <property type="molecule type" value="Transcribed_RNA"/>
</dbReference>
<protein>
    <submittedName>
        <fullName evidence="1">Uncharacterized protein</fullName>
    </submittedName>
</protein>
<proteinExistence type="predicted"/>